<dbReference type="EC" id="2.1.1.244" evidence="5"/>
<protein>
    <recommendedName>
        <fullName evidence="6">Alpha N-terminal protein methyltransferase 1</fullName>
        <ecNumber evidence="5">2.1.1.244</ecNumber>
    </recommendedName>
    <alternativeName>
        <fullName evidence="7">X-Pro-Lys N-terminal protein methyltransferase 1</fullName>
    </alternativeName>
</protein>
<evidence type="ECO:0000256" key="7">
    <source>
        <dbReference type="ARBA" id="ARBA00043129"/>
    </source>
</evidence>
<feature type="region of interest" description="Disordered" evidence="11">
    <location>
        <begin position="268"/>
        <end position="293"/>
    </location>
</feature>
<dbReference type="Proteomes" id="UP000235388">
    <property type="component" value="Unassembled WGS sequence"/>
</dbReference>
<dbReference type="STRING" id="200324.A0A2N5V296"/>
<keyword evidence="2" id="KW-0489">Methyltransferase</keyword>
<evidence type="ECO:0000313" key="13">
    <source>
        <dbReference type="EMBL" id="PLW44094.1"/>
    </source>
</evidence>
<dbReference type="EMBL" id="PGCJ01000079">
    <property type="protein sequence ID" value="PLW52525.1"/>
    <property type="molecule type" value="Genomic_DNA"/>
</dbReference>
<dbReference type="PANTHER" id="PTHR12753">
    <property type="entry name" value="AD-003 - RELATED"/>
    <property type="match status" value="1"/>
</dbReference>
<dbReference type="GO" id="GO:0005737">
    <property type="term" value="C:cytoplasm"/>
    <property type="evidence" value="ECO:0007669"/>
    <property type="project" value="TreeGrafter"/>
</dbReference>
<feature type="compositionally biased region" description="Basic and acidic residues" evidence="11">
    <location>
        <begin position="275"/>
        <end position="285"/>
    </location>
</feature>
<evidence type="ECO:0000256" key="2">
    <source>
        <dbReference type="ARBA" id="ARBA00022603"/>
    </source>
</evidence>
<evidence type="ECO:0000256" key="11">
    <source>
        <dbReference type="SAM" id="MobiDB-lite"/>
    </source>
</evidence>
<evidence type="ECO:0000256" key="4">
    <source>
        <dbReference type="ARBA" id="ARBA00022691"/>
    </source>
</evidence>
<sequence length="367" mass="40430">MAFHPAQQNEATRPDLHLGLAYWSSVAEKDTTNNGVLGGFGNGSLPRLDALGSRMFLLTIRPELSTIKPAHQSSELWEAKRGAQMDEQGGKLKRGIYRRALDVGAGIGRVTADVLLYLFDRVDLVEPVGQFIDAGKRNASSGKWPQLTPPPPPKNGDPDNSPSWPPHSKAVRFWNLAIQAFQPSIAIQIRPSPPAPDPYFFPDASSIVGSTDGWNDGCGYDVIWAQWTLGHLSDDELVDFLRTCREALRPAAANSCFTAGAGPAIINSSSSSSHRRSEEQHQQQEKEEDVPTFERDGGLIIVKENIYVSPSDPDGDNFIFDQVDSSVTRSHACFMRIFGLAGLRVIKQDVQRGFDPDLYKVHFYALQ</sequence>
<evidence type="ECO:0000256" key="8">
    <source>
        <dbReference type="ARBA" id="ARBA00047306"/>
    </source>
</evidence>
<comment type="catalytic activity">
    <reaction evidence="8">
        <text>N-terminal L-seryl-L-prolyl-L-lysyl-[protein] + 3 S-adenosyl-L-methionine = N-terminal N,N,N-trimethyl-L-seryl-L-prolyl-L-lysyl-[protein] + 3 S-adenosyl-L-homocysteine + 3 H(+)</text>
        <dbReference type="Rhea" id="RHEA:54724"/>
        <dbReference type="Rhea" id="RHEA-COMP:13789"/>
        <dbReference type="Rhea" id="RHEA-COMP:13973"/>
        <dbReference type="ChEBI" id="CHEBI:15378"/>
        <dbReference type="ChEBI" id="CHEBI:57856"/>
        <dbReference type="ChEBI" id="CHEBI:59789"/>
        <dbReference type="ChEBI" id="CHEBI:138061"/>
        <dbReference type="ChEBI" id="CHEBI:138317"/>
        <dbReference type="EC" id="2.1.1.244"/>
    </reaction>
</comment>
<dbReference type="AlphaFoldDB" id="A0A2N5V296"/>
<dbReference type="OrthoDB" id="1298661at2759"/>
<keyword evidence="15" id="KW-1185">Reference proteome</keyword>
<dbReference type="EMBL" id="PGCI01000061">
    <property type="protein sequence ID" value="PLW44094.1"/>
    <property type="molecule type" value="Genomic_DNA"/>
</dbReference>
<dbReference type="InterPro" id="IPR008576">
    <property type="entry name" value="MeTrfase_NTM1"/>
</dbReference>
<dbReference type="GO" id="GO:0071885">
    <property type="term" value="F:N-terminal protein N-methyltransferase activity"/>
    <property type="evidence" value="ECO:0007669"/>
    <property type="project" value="UniProtKB-EC"/>
</dbReference>
<proteinExistence type="inferred from homology"/>
<evidence type="ECO:0000256" key="3">
    <source>
        <dbReference type="ARBA" id="ARBA00022679"/>
    </source>
</evidence>
<feature type="region of interest" description="Disordered" evidence="11">
    <location>
        <begin position="137"/>
        <end position="165"/>
    </location>
</feature>
<comment type="catalytic activity">
    <reaction evidence="9">
        <text>N-terminal L-prolyl-L-prolyl-L-lysyl-[protein] + 2 S-adenosyl-L-methionine = N-terminal N,N-dimethyl-L-prolyl-L-prolyl-L-lysyl-[protein] + 2 S-adenosyl-L-homocysteine + 2 H(+)</text>
        <dbReference type="Rhea" id="RHEA:54736"/>
        <dbReference type="Rhea" id="RHEA-COMP:13787"/>
        <dbReference type="Rhea" id="RHEA-COMP:13974"/>
        <dbReference type="ChEBI" id="CHEBI:15378"/>
        <dbReference type="ChEBI" id="CHEBI:57856"/>
        <dbReference type="ChEBI" id="CHEBI:59789"/>
        <dbReference type="ChEBI" id="CHEBI:138059"/>
        <dbReference type="ChEBI" id="CHEBI:138318"/>
        <dbReference type="EC" id="2.1.1.244"/>
    </reaction>
</comment>
<dbReference type="InterPro" id="IPR029063">
    <property type="entry name" value="SAM-dependent_MTases_sf"/>
</dbReference>
<comment type="caution">
    <text evidence="13">The sequence shown here is derived from an EMBL/GenBank/DDBJ whole genome shotgun (WGS) entry which is preliminary data.</text>
</comment>
<keyword evidence="4" id="KW-0949">S-adenosyl-L-methionine</keyword>
<dbReference type="PANTHER" id="PTHR12753:SF0">
    <property type="entry name" value="ALPHA N-TERMINAL PROTEIN METHYLTRANSFERASE 1"/>
    <property type="match status" value="1"/>
</dbReference>
<gene>
    <name evidence="14" type="ORF">PCANC_07713</name>
    <name evidence="13" type="ORF">PCASD_04877</name>
    <name evidence="12" type="ORF">PCASD_21860</name>
</gene>
<dbReference type="SUPFAM" id="SSF53335">
    <property type="entry name" value="S-adenosyl-L-methionine-dependent methyltransferases"/>
    <property type="match status" value="1"/>
</dbReference>
<evidence type="ECO:0000313" key="16">
    <source>
        <dbReference type="Proteomes" id="UP000235392"/>
    </source>
</evidence>
<evidence type="ECO:0000313" key="15">
    <source>
        <dbReference type="Proteomes" id="UP000235388"/>
    </source>
</evidence>
<evidence type="ECO:0000256" key="6">
    <source>
        <dbReference type="ARBA" id="ARBA00039449"/>
    </source>
</evidence>
<organism evidence="13 16">
    <name type="scientific">Puccinia coronata f. sp. avenae</name>
    <dbReference type="NCBI Taxonomy" id="200324"/>
    <lineage>
        <taxon>Eukaryota</taxon>
        <taxon>Fungi</taxon>
        <taxon>Dikarya</taxon>
        <taxon>Basidiomycota</taxon>
        <taxon>Pucciniomycotina</taxon>
        <taxon>Pucciniomycetes</taxon>
        <taxon>Pucciniales</taxon>
        <taxon>Pucciniaceae</taxon>
        <taxon>Puccinia</taxon>
    </lineage>
</organism>
<evidence type="ECO:0000313" key="14">
    <source>
        <dbReference type="EMBL" id="PLW52525.1"/>
    </source>
</evidence>
<evidence type="ECO:0000256" key="5">
    <source>
        <dbReference type="ARBA" id="ARBA00039112"/>
    </source>
</evidence>
<dbReference type="Proteomes" id="UP000235392">
    <property type="component" value="Unassembled WGS sequence"/>
</dbReference>
<dbReference type="EMBL" id="PGCI01001106">
    <property type="protein sequence ID" value="PLW07774.1"/>
    <property type="molecule type" value="Genomic_DNA"/>
</dbReference>
<evidence type="ECO:0000256" key="1">
    <source>
        <dbReference type="ARBA" id="ARBA00009059"/>
    </source>
</evidence>
<dbReference type="GO" id="GO:0032259">
    <property type="term" value="P:methylation"/>
    <property type="evidence" value="ECO:0007669"/>
    <property type="project" value="UniProtKB-KW"/>
</dbReference>
<name>A0A2N5V296_9BASI</name>
<comment type="similarity">
    <text evidence="1">Belongs to the methyltransferase superfamily. NTM1 family.</text>
</comment>
<dbReference type="Gene3D" id="3.40.50.150">
    <property type="entry name" value="Vaccinia Virus protein VP39"/>
    <property type="match status" value="1"/>
</dbReference>
<evidence type="ECO:0000256" key="9">
    <source>
        <dbReference type="ARBA" id="ARBA00047885"/>
    </source>
</evidence>
<evidence type="ECO:0000256" key="10">
    <source>
        <dbReference type="ARBA" id="ARBA00048167"/>
    </source>
</evidence>
<evidence type="ECO:0000313" key="12">
    <source>
        <dbReference type="EMBL" id="PLW07774.1"/>
    </source>
</evidence>
<keyword evidence="3" id="KW-0808">Transferase</keyword>
<accession>A0A2N5V296</accession>
<comment type="catalytic activity">
    <reaction evidence="10">
        <text>N-terminal L-alanyl-L-prolyl-L-lysyl-[protein] + 3 S-adenosyl-L-methionine = N-terminal N,N,N-trimethyl-L-alanyl-L-prolyl-L-lysyl-[protein] + 3 S-adenosyl-L-homocysteine + 3 H(+)</text>
        <dbReference type="Rhea" id="RHEA:54712"/>
        <dbReference type="Rhea" id="RHEA-COMP:13785"/>
        <dbReference type="Rhea" id="RHEA-COMP:13971"/>
        <dbReference type="ChEBI" id="CHEBI:15378"/>
        <dbReference type="ChEBI" id="CHEBI:57856"/>
        <dbReference type="ChEBI" id="CHEBI:59789"/>
        <dbReference type="ChEBI" id="CHEBI:138057"/>
        <dbReference type="ChEBI" id="CHEBI:138315"/>
        <dbReference type="EC" id="2.1.1.244"/>
    </reaction>
</comment>
<reference evidence="15 16" key="1">
    <citation type="submission" date="2017-11" db="EMBL/GenBank/DDBJ databases">
        <title>De novo assembly and phasing of dikaryotic genomes from two isolates of Puccinia coronata f. sp. avenae, the causal agent of oat crown rust.</title>
        <authorList>
            <person name="Miller M.E."/>
            <person name="Zhang Y."/>
            <person name="Omidvar V."/>
            <person name="Sperschneider J."/>
            <person name="Schwessinger B."/>
            <person name="Raley C."/>
            <person name="Palmer J.M."/>
            <person name="Garnica D."/>
            <person name="Upadhyaya N."/>
            <person name="Rathjen J."/>
            <person name="Taylor J.M."/>
            <person name="Park R.F."/>
            <person name="Dodds P.N."/>
            <person name="Hirsch C.D."/>
            <person name="Kianian S.F."/>
            <person name="Figueroa M."/>
        </authorList>
    </citation>
    <scope>NUCLEOTIDE SEQUENCE [LARGE SCALE GENOMIC DNA]</scope>
    <source>
        <strain evidence="14">12NC29</strain>
        <strain evidence="13">12SD80</strain>
    </source>
</reference>
<dbReference type="Pfam" id="PF05891">
    <property type="entry name" value="Methyltransf_PK"/>
    <property type="match status" value="3"/>
</dbReference>